<feature type="transmembrane region" description="Helical" evidence="1">
    <location>
        <begin position="15"/>
        <end position="33"/>
    </location>
</feature>
<organism evidence="3 4">
    <name type="scientific">Gossypium stocksii</name>
    <dbReference type="NCBI Taxonomy" id="47602"/>
    <lineage>
        <taxon>Eukaryota</taxon>
        <taxon>Viridiplantae</taxon>
        <taxon>Streptophyta</taxon>
        <taxon>Embryophyta</taxon>
        <taxon>Tracheophyta</taxon>
        <taxon>Spermatophyta</taxon>
        <taxon>Magnoliopsida</taxon>
        <taxon>eudicotyledons</taxon>
        <taxon>Gunneridae</taxon>
        <taxon>Pentapetalae</taxon>
        <taxon>rosids</taxon>
        <taxon>malvids</taxon>
        <taxon>Malvales</taxon>
        <taxon>Malvaceae</taxon>
        <taxon>Malvoideae</taxon>
        <taxon>Gossypium</taxon>
    </lineage>
</organism>
<protein>
    <recommendedName>
        <fullName evidence="2">Reverse transcriptase domain-containing protein</fullName>
    </recommendedName>
</protein>
<accession>A0A9D4A0H4</accession>
<dbReference type="PROSITE" id="PS50878">
    <property type="entry name" value="RT_POL"/>
    <property type="match status" value="1"/>
</dbReference>
<keyword evidence="1" id="KW-0472">Membrane</keyword>
<name>A0A9D4A0H4_9ROSI</name>
<comment type="caution">
    <text evidence="3">The sequence shown here is derived from an EMBL/GenBank/DDBJ whole genome shotgun (WGS) entry which is preliminary data.</text>
</comment>
<dbReference type="OrthoDB" id="1002624at2759"/>
<keyword evidence="4" id="KW-1185">Reference proteome</keyword>
<evidence type="ECO:0000313" key="4">
    <source>
        <dbReference type="Proteomes" id="UP000828251"/>
    </source>
</evidence>
<dbReference type="Proteomes" id="UP000828251">
    <property type="component" value="Unassembled WGS sequence"/>
</dbReference>
<dbReference type="PANTHER" id="PTHR31635">
    <property type="entry name" value="REVERSE TRANSCRIPTASE DOMAIN-CONTAINING PROTEIN-RELATED"/>
    <property type="match status" value="1"/>
</dbReference>
<dbReference type="Pfam" id="PF00078">
    <property type="entry name" value="RVT_1"/>
    <property type="match status" value="1"/>
</dbReference>
<dbReference type="CDD" id="cd01650">
    <property type="entry name" value="RT_nLTR_like"/>
    <property type="match status" value="1"/>
</dbReference>
<evidence type="ECO:0000256" key="1">
    <source>
        <dbReference type="SAM" id="Phobius"/>
    </source>
</evidence>
<keyword evidence="1" id="KW-0812">Transmembrane</keyword>
<reference evidence="3 4" key="1">
    <citation type="journal article" date="2021" name="Plant Biotechnol. J.">
        <title>Multi-omics assisted identification of the key and species-specific regulatory components of drought-tolerant mechanisms in Gossypium stocksii.</title>
        <authorList>
            <person name="Yu D."/>
            <person name="Ke L."/>
            <person name="Zhang D."/>
            <person name="Wu Y."/>
            <person name="Sun Y."/>
            <person name="Mei J."/>
            <person name="Sun J."/>
            <person name="Sun Y."/>
        </authorList>
    </citation>
    <scope>NUCLEOTIDE SEQUENCE [LARGE SCALE GENOMIC DNA]</scope>
    <source>
        <strain evidence="4">cv. E1</strain>
        <tissue evidence="3">Leaf</tissue>
    </source>
</reference>
<dbReference type="AlphaFoldDB" id="A0A9D4A0H4"/>
<dbReference type="PANTHER" id="PTHR31635:SF196">
    <property type="entry name" value="REVERSE TRANSCRIPTASE DOMAIN-CONTAINING PROTEIN-RELATED"/>
    <property type="match status" value="1"/>
</dbReference>
<proteinExistence type="predicted"/>
<gene>
    <name evidence="3" type="ORF">J1N35_021757</name>
</gene>
<evidence type="ECO:0000313" key="3">
    <source>
        <dbReference type="EMBL" id="KAH1081996.1"/>
    </source>
</evidence>
<feature type="domain" description="Reverse transcriptase" evidence="2">
    <location>
        <begin position="1"/>
        <end position="265"/>
    </location>
</feature>
<evidence type="ECO:0000259" key="2">
    <source>
        <dbReference type="PROSITE" id="PS50878"/>
    </source>
</evidence>
<keyword evidence="1" id="KW-1133">Transmembrane helix</keyword>
<sequence>MLLTKTQNPVEISQFWPISLCLVLYKLIIKIIANRFKAVFPRILAPGQVGFVAGRNITNNIIIAQEVIHLMRGAQKNKKWMAIKIDLKKAFDRVRWDFISASFQAAGIPFFLHNVIMSVISNSTMQVLWNGVPTQKFRLARGVRQDCPLSPYLFILYMEWLGLSIRKAIDVGNWSPIRLSHGGPPLSHLFFADDLILFGHADKNQARVIKCILDDFCGYSRYRINSRKTNIFFSKGFDNNLGDFLNGFFGFQKFSNLGHYLGAPILHDKVKNSTLNFVVEKVNNKLSSWDANQFSLAGRVTLAQSVLISIPSYFMQTMMVPKGICDEIERIVRKFV</sequence>
<dbReference type="InterPro" id="IPR000477">
    <property type="entry name" value="RT_dom"/>
</dbReference>
<dbReference type="EMBL" id="JAIQCV010000007">
    <property type="protein sequence ID" value="KAH1081996.1"/>
    <property type="molecule type" value="Genomic_DNA"/>
</dbReference>